<dbReference type="SUPFAM" id="SSF55031">
    <property type="entry name" value="Bacterial exopeptidase dimerisation domain"/>
    <property type="match status" value="1"/>
</dbReference>
<dbReference type="Pfam" id="PF07687">
    <property type="entry name" value="M20_dimer"/>
    <property type="match status" value="1"/>
</dbReference>
<comment type="caution">
    <text evidence="4">The sequence shown here is derived from an EMBL/GenBank/DDBJ whole genome shotgun (WGS) entry which is preliminary data.</text>
</comment>
<proteinExistence type="predicted"/>
<dbReference type="GO" id="GO:0016787">
    <property type="term" value="F:hydrolase activity"/>
    <property type="evidence" value="ECO:0007669"/>
    <property type="project" value="UniProtKB-KW"/>
</dbReference>
<dbReference type="OrthoDB" id="10059875at2759"/>
<evidence type="ECO:0000256" key="1">
    <source>
        <dbReference type="ARBA" id="ARBA00022723"/>
    </source>
</evidence>
<reference evidence="5" key="1">
    <citation type="submission" date="2019-06" db="EMBL/GenBank/DDBJ databases">
        <authorList>
            <person name="Broberg M."/>
        </authorList>
    </citation>
    <scope>NUCLEOTIDE SEQUENCE [LARGE SCALE GENOMIC DNA]</scope>
</reference>
<dbReference type="Gene3D" id="3.30.70.360">
    <property type="match status" value="1"/>
</dbReference>
<evidence type="ECO:0000259" key="3">
    <source>
        <dbReference type="Pfam" id="PF07687"/>
    </source>
</evidence>
<evidence type="ECO:0000313" key="4">
    <source>
        <dbReference type="EMBL" id="CAH0036647.1"/>
    </source>
</evidence>
<dbReference type="EMBL" id="CABFOC020000002">
    <property type="protein sequence ID" value="CAH0036647.1"/>
    <property type="molecule type" value="Genomic_DNA"/>
</dbReference>
<dbReference type="InterPro" id="IPR011650">
    <property type="entry name" value="Peptidase_M20_dimer"/>
</dbReference>
<keyword evidence="2" id="KW-0378">Hydrolase</keyword>
<dbReference type="AlphaFoldDB" id="A0A9N9VXY2"/>
<dbReference type="InterPro" id="IPR050072">
    <property type="entry name" value="Peptidase_M20A"/>
</dbReference>
<dbReference type="Proteomes" id="UP000775872">
    <property type="component" value="Unassembled WGS sequence"/>
</dbReference>
<keyword evidence="5" id="KW-1185">Reference proteome</keyword>
<gene>
    <name evidence="4" type="ORF">CSOL1703_00002729</name>
</gene>
<dbReference type="PANTHER" id="PTHR43808:SF32">
    <property type="entry name" value="ARGE_DAPE-RELATED DEACYLASE"/>
    <property type="match status" value="1"/>
</dbReference>
<dbReference type="InterPro" id="IPR036264">
    <property type="entry name" value="Bact_exopeptidase_dim_dom"/>
</dbReference>
<dbReference type="PANTHER" id="PTHR43808">
    <property type="entry name" value="ACETYLORNITHINE DEACETYLASE"/>
    <property type="match status" value="1"/>
</dbReference>
<protein>
    <recommendedName>
        <fullName evidence="3">Peptidase M20 dimerisation domain-containing protein</fullName>
    </recommendedName>
</protein>
<evidence type="ECO:0000256" key="2">
    <source>
        <dbReference type="ARBA" id="ARBA00022801"/>
    </source>
</evidence>
<organism evidence="4 5">
    <name type="scientific">Clonostachys solani</name>
    <dbReference type="NCBI Taxonomy" id="160281"/>
    <lineage>
        <taxon>Eukaryota</taxon>
        <taxon>Fungi</taxon>
        <taxon>Dikarya</taxon>
        <taxon>Ascomycota</taxon>
        <taxon>Pezizomycotina</taxon>
        <taxon>Sordariomycetes</taxon>
        <taxon>Hypocreomycetidae</taxon>
        <taxon>Hypocreales</taxon>
        <taxon>Bionectriaceae</taxon>
        <taxon>Clonostachys</taxon>
    </lineage>
</organism>
<keyword evidence="1" id="KW-0479">Metal-binding</keyword>
<sequence length="212" mass="23070">MICGDTRSPLVVRIGEKGLIWVKSTSSRKPVHDAHLHIGVNAIDLLLRALKAPKSLEWKLSKVNEDVKVVIETVQCILILERITVSVGSLLGGTTPNLVPDATSAAADIRIVMGISADDSVRKTYKRLDDLQGVSFRGLRSIVSWICPSEDFVKLSLEVSRSVVRPRAAVNMRVGASDSRLFRKRGIPMAVAGLTRHGMGGADEHLMAEELV</sequence>
<dbReference type="Gene3D" id="3.40.630.10">
    <property type="entry name" value="Zn peptidases"/>
    <property type="match status" value="1"/>
</dbReference>
<evidence type="ECO:0000313" key="5">
    <source>
        <dbReference type="Proteomes" id="UP000775872"/>
    </source>
</evidence>
<feature type="domain" description="Peptidase M20 dimerisation" evidence="3">
    <location>
        <begin position="14"/>
        <end position="130"/>
    </location>
</feature>
<name>A0A9N9VXY2_9HYPO</name>
<reference evidence="4 5" key="2">
    <citation type="submission" date="2021-10" db="EMBL/GenBank/DDBJ databases">
        <authorList>
            <person name="Piombo E."/>
        </authorList>
    </citation>
    <scope>NUCLEOTIDE SEQUENCE [LARGE SCALE GENOMIC DNA]</scope>
</reference>
<accession>A0A9N9VXY2</accession>